<dbReference type="AlphaFoldDB" id="G2YYS7"/>
<dbReference type="Proteomes" id="UP000008177">
    <property type="component" value="Unplaced contigs"/>
</dbReference>
<name>G2YYS7_BOTF4</name>
<dbReference type="InParanoid" id="G2YYS7"/>
<proteinExistence type="predicted"/>
<protein>
    <submittedName>
        <fullName evidence="1">Uncharacterized protein</fullName>
    </submittedName>
</protein>
<evidence type="ECO:0000313" key="1">
    <source>
        <dbReference type="EMBL" id="CCD56775.1"/>
    </source>
</evidence>
<organism evidence="1 2">
    <name type="scientific">Botryotinia fuckeliana (strain T4)</name>
    <name type="common">Noble rot fungus</name>
    <name type="synonym">Botrytis cinerea</name>
    <dbReference type="NCBI Taxonomy" id="999810"/>
    <lineage>
        <taxon>Eukaryota</taxon>
        <taxon>Fungi</taxon>
        <taxon>Dikarya</taxon>
        <taxon>Ascomycota</taxon>
        <taxon>Pezizomycotina</taxon>
        <taxon>Leotiomycetes</taxon>
        <taxon>Helotiales</taxon>
        <taxon>Sclerotiniaceae</taxon>
        <taxon>Botrytis</taxon>
    </lineage>
</organism>
<dbReference type="HOGENOM" id="CLU_2108674_0_0_1"/>
<reference evidence="2" key="1">
    <citation type="journal article" date="2011" name="PLoS Genet.">
        <title>Genomic analysis of the necrotrophic fungal pathogens Sclerotinia sclerotiorum and Botrytis cinerea.</title>
        <authorList>
            <person name="Amselem J."/>
            <person name="Cuomo C.A."/>
            <person name="van Kan J.A."/>
            <person name="Viaud M."/>
            <person name="Benito E.P."/>
            <person name="Couloux A."/>
            <person name="Coutinho P.M."/>
            <person name="de Vries R.P."/>
            <person name="Dyer P.S."/>
            <person name="Fillinger S."/>
            <person name="Fournier E."/>
            <person name="Gout L."/>
            <person name="Hahn M."/>
            <person name="Kohn L."/>
            <person name="Lapalu N."/>
            <person name="Plummer K.M."/>
            <person name="Pradier J.M."/>
            <person name="Quevillon E."/>
            <person name="Sharon A."/>
            <person name="Simon A."/>
            <person name="ten Have A."/>
            <person name="Tudzynski B."/>
            <person name="Tudzynski P."/>
            <person name="Wincker P."/>
            <person name="Andrew M."/>
            <person name="Anthouard V."/>
            <person name="Beever R.E."/>
            <person name="Beffa R."/>
            <person name="Benoit I."/>
            <person name="Bouzid O."/>
            <person name="Brault B."/>
            <person name="Chen Z."/>
            <person name="Choquer M."/>
            <person name="Collemare J."/>
            <person name="Cotton P."/>
            <person name="Danchin E.G."/>
            <person name="Da Silva C."/>
            <person name="Gautier A."/>
            <person name="Giraud C."/>
            <person name="Giraud T."/>
            <person name="Gonzalez C."/>
            <person name="Grossetete S."/>
            <person name="Guldener U."/>
            <person name="Henrissat B."/>
            <person name="Howlett B.J."/>
            <person name="Kodira C."/>
            <person name="Kretschmer M."/>
            <person name="Lappartient A."/>
            <person name="Leroch M."/>
            <person name="Levis C."/>
            <person name="Mauceli E."/>
            <person name="Neuveglise C."/>
            <person name="Oeser B."/>
            <person name="Pearson M."/>
            <person name="Poulain J."/>
            <person name="Poussereau N."/>
            <person name="Quesneville H."/>
            <person name="Rascle C."/>
            <person name="Schumacher J."/>
            <person name="Segurens B."/>
            <person name="Sexton A."/>
            <person name="Silva E."/>
            <person name="Sirven C."/>
            <person name="Soanes D.M."/>
            <person name="Talbot N.J."/>
            <person name="Templeton M."/>
            <person name="Yandava C."/>
            <person name="Yarden O."/>
            <person name="Zeng Q."/>
            <person name="Rollins J.A."/>
            <person name="Lebrun M.H."/>
            <person name="Dickman M."/>
        </authorList>
    </citation>
    <scope>NUCLEOTIDE SEQUENCE [LARGE SCALE GENOMIC DNA]</scope>
    <source>
        <strain evidence="2">T4</strain>
    </source>
</reference>
<gene>
    <name evidence="1" type="ORF">BofuT4_P140370.1</name>
</gene>
<accession>G2YYS7</accession>
<sequence>MIRWFKEESKCHDNCSLGTHSLHTNVHFESEIARSYTLYFVDTYRRDEAEVNIQLNGGNNNDRIERSEDWGFGGLPSSTRDINCDKAFQGSTSSSISTLKEERLKEERLFQWQND</sequence>
<dbReference type="EMBL" id="FQ790362">
    <property type="protein sequence ID" value="CCD56775.1"/>
    <property type="molecule type" value="Genomic_DNA"/>
</dbReference>
<evidence type="ECO:0000313" key="2">
    <source>
        <dbReference type="Proteomes" id="UP000008177"/>
    </source>
</evidence>